<dbReference type="RefSeq" id="WP_284484665.1">
    <property type="nucleotide sequence ID" value="NZ_JASNJE010000005.1"/>
</dbReference>
<evidence type="ECO:0008006" key="3">
    <source>
        <dbReference type="Google" id="ProtNLM"/>
    </source>
</evidence>
<reference evidence="1 2" key="1">
    <citation type="submission" date="2023-05" db="EMBL/GenBank/DDBJ databases">
        <title>Sedimentitalea sp. nov. JM2-8.</title>
        <authorList>
            <person name="Huang J."/>
        </authorList>
    </citation>
    <scope>NUCLEOTIDE SEQUENCE [LARGE SCALE GENOMIC DNA]</scope>
    <source>
        <strain evidence="1 2">JM2-8</strain>
    </source>
</reference>
<comment type="caution">
    <text evidence="1">The sequence shown here is derived from an EMBL/GenBank/DDBJ whole genome shotgun (WGS) entry which is preliminary data.</text>
</comment>
<protein>
    <recommendedName>
        <fullName evidence="3">Transcriptional regulator</fullName>
    </recommendedName>
</protein>
<dbReference type="Gene3D" id="1.10.260.40">
    <property type="entry name" value="lambda repressor-like DNA-binding domains"/>
    <property type="match status" value="1"/>
</dbReference>
<dbReference type="EMBL" id="JASNJE010000005">
    <property type="protein sequence ID" value="MDK3072730.1"/>
    <property type="molecule type" value="Genomic_DNA"/>
</dbReference>
<proteinExistence type="predicted"/>
<dbReference type="InterPro" id="IPR010982">
    <property type="entry name" value="Lambda_DNA-bd_dom_sf"/>
</dbReference>
<organism evidence="1 2">
    <name type="scientific">Sedimentitalea xiamensis</name>
    <dbReference type="NCBI Taxonomy" id="3050037"/>
    <lineage>
        <taxon>Bacteria</taxon>
        <taxon>Pseudomonadati</taxon>
        <taxon>Pseudomonadota</taxon>
        <taxon>Alphaproteobacteria</taxon>
        <taxon>Rhodobacterales</taxon>
        <taxon>Paracoccaceae</taxon>
        <taxon>Sedimentitalea</taxon>
    </lineage>
</organism>
<gene>
    <name evidence="1" type="ORF">QO034_06380</name>
</gene>
<name>A0ABT7FC83_9RHOB</name>
<dbReference type="Proteomes" id="UP001227126">
    <property type="component" value="Unassembled WGS sequence"/>
</dbReference>
<evidence type="ECO:0000313" key="2">
    <source>
        <dbReference type="Proteomes" id="UP001227126"/>
    </source>
</evidence>
<keyword evidence="2" id="KW-1185">Reference proteome</keyword>
<sequence>MDRMEIAREYWGADVPDWIRALVVACDAPGASQNRVAKRLGYTGGVVSQLLRKAYPGNLDRIEDRVRAIYMGGQIACPALGEIGSAACLDWRDRSVALGSVSPMAVRMFRACRACPRNRAVAEEDAA</sequence>
<evidence type="ECO:0000313" key="1">
    <source>
        <dbReference type="EMBL" id="MDK3072730.1"/>
    </source>
</evidence>
<accession>A0ABT7FC83</accession>